<feature type="signal peptide" evidence="1">
    <location>
        <begin position="1"/>
        <end position="18"/>
    </location>
</feature>
<dbReference type="EMBL" id="JACHIR010000001">
    <property type="protein sequence ID" value="MBB5895650.1"/>
    <property type="molecule type" value="Genomic_DNA"/>
</dbReference>
<name>A0A7W9KN67_9PSEU</name>
<proteinExistence type="predicted"/>
<sequence length="96" mass="10121">MITLLATLIVVPATSANATVVTPGSIVASPTQVHRVYVGGGGAWKPGPALQAAIENARQSTRADGVSNVEACRLVDYKIDWDPETHWYIAEATISC</sequence>
<reference evidence="2 3" key="1">
    <citation type="submission" date="2020-08" db="EMBL/GenBank/DDBJ databases">
        <title>Sequencing the genomes of 1000 actinobacteria strains.</title>
        <authorList>
            <person name="Klenk H.-P."/>
        </authorList>
    </citation>
    <scope>NUCLEOTIDE SEQUENCE [LARGE SCALE GENOMIC DNA]</scope>
    <source>
        <strain evidence="2 3">DSM 43851</strain>
    </source>
</reference>
<evidence type="ECO:0000313" key="2">
    <source>
        <dbReference type="EMBL" id="MBB5895650.1"/>
    </source>
</evidence>
<organism evidence="2 3">
    <name type="scientific">Kutzneria kofuensis</name>
    <dbReference type="NCBI Taxonomy" id="103725"/>
    <lineage>
        <taxon>Bacteria</taxon>
        <taxon>Bacillati</taxon>
        <taxon>Actinomycetota</taxon>
        <taxon>Actinomycetes</taxon>
        <taxon>Pseudonocardiales</taxon>
        <taxon>Pseudonocardiaceae</taxon>
        <taxon>Kutzneria</taxon>
    </lineage>
</organism>
<keyword evidence="1" id="KW-0732">Signal</keyword>
<dbReference type="RefSeq" id="WP_184867415.1">
    <property type="nucleotide sequence ID" value="NZ_JACHIR010000001.1"/>
</dbReference>
<comment type="caution">
    <text evidence="2">The sequence shown here is derived from an EMBL/GenBank/DDBJ whole genome shotgun (WGS) entry which is preliminary data.</text>
</comment>
<gene>
    <name evidence="2" type="ORF">BJ998_006846</name>
</gene>
<evidence type="ECO:0000313" key="3">
    <source>
        <dbReference type="Proteomes" id="UP000585638"/>
    </source>
</evidence>
<evidence type="ECO:0000256" key="1">
    <source>
        <dbReference type="SAM" id="SignalP"/>
    </source>
</evidence>
<protein>
    <submittedName>
        <fullName evidence="2">Uncharacterized protein</fullName>
    </submittedName>
</protein>
<keyword evidence="3" id="KW-1185">Reference proteome</keyword>
<dbReference type="AlphaFoldDB" id="A0A7W9KN67"/>
<accession>A0A7W9KN67</accession>
<feature type="chain" id="PRO_5031217025" evidence="1">
    <location>
        <begin position="19"/>
        <end position="96"/>
    </location>
</feature>
<dbReference type="Proteomes" id="UP000585638">
    <property type="component" value="Unassembled WGS sequence"/>
</dbReference>